<dbReference type="InterPro" id="IPR029069">
    <property type="entry name" value="HotDog_dom_sf"/>
</dbReference>
<dbReference type="CDD" id="cd00586">
    <property type="entry name" value="4HBT"/>
    <property type="match status" value="1"/>
</dbReference>
<dbReference type="PANTHER" id="PTHR12475">
    <property type="match status" value="1"/>
</dbReference>
<dbReference type="SUPFAM" id="SSF54637">
    <property type="entry name" value="Thioesterase/thiol ester dehydrase-isomerase"/>
    <property type="match status" value="1"/>
</dbReference>
<dbReference type="AlphaFoldDB" id="A0A2W5R181"/>
<dbReference type="Pfam" id="PF13279">
    <property type="entry name" value="4HBT_2"/>
    <property type="match status" value="1"/>
</dbReference>
<dbReference type="Gene3D" id="3.10.129.10">
    <property type="entry name" value="Hotdog Thioesterase"/>
    <property type="match status" value="1"/>
</dbReference>
<proteinExistence type="predicted"/>
<protein>
    <submittedName>
        <fullName evidence="1">Thioesterase</fullName>
    </submittedName>
</protein>
<evidence type="ECO:0000313" key="2">
    <source>
        <dbReference type="Proteomes" id="UP000248887"/>
    </source>
</evidence>
<gene>
    <name evidence="1" type="ORF">DI549_07850</name>
</gene>
<organism evidence="1 2">
    <name type="scientific">Ancylobacter novellus</name>
    <name type="common">Thiobacillus novellus</name>
    <dbReference type="NCBI Taxonomy" id="921"/>
    <lineage>
        <taxon>Bacteria</taxon>
        <taxon>Pseudomonadati</taxon>
        <taxon>Pseudomonadota</taxon>
        <taxon>Alphaproteobacteria</taxon>
        <taxon>Hyphomicrobiales</taxon>
        <taxon>Xanthobacteraceae</taxon>
        <taxon>Ancylobacter</taxon>
    </lineage>
</organism>
<comment type="caution">
    <text evidence="1">The sequence shown here is derived from an EMBL/GenBank/DDBJ whole genome shotgun (WGS) entry which is preliminary data.</text>
</comment>
<sequence length="200" mass="21821">MGRSDISGERETRMGTWLRLGRTVVSALLAPRLAVPDGTSVLTMRVWPNDLDFNAHMNNGRYLTLMDLGRVDLLLRAGLGRTILAKRWTAVLTGATIRYRRSLKPFQRFRLETSIAGWTEHAVFIEQRFIIASGAQAGEVAASAAVRASLLHPGSPARKVRITELFAALGLAPRSPPLPEIFVQLGAGTASIPPLKEDAI</sequence>
<name>A0A2W5R181_ANCNO</name>
<dbReference type="EMBL" id="QFQD01000018">
    <property type="protein sequence ID" value="PZQ83508.1"/>
    <property type="molecule type" value="Genomic_DNA"/>
</dbReference>
<dbReference type="PANTHER" id="PTHR12475:SF4">
    <property type="entry name" value="PROTEIN THEM6"/>
    <property type="match status" value="1"/>
</dbReference>
<dbReference type="Proteomes" id="UP000248887">
    <property type="component" value="Unassembled WGS sequence"/>
</dbReference>
<dbReference type="InterPro" id="IPR051490">
    <property type="entry name" value="THEM6_lcsJ_thioesterase"/>
</dbReference>
<accession>A0A2W5R181</accession>
<evidence type="ECO:0000313" key="1">
    <source>
        <dbReference type="EMBL" id="PZQ83508.1"/>
    </source>
</evidence>
<reference evidence="1 2" key="1">
    <citation type="submission" date="2017-08" db="EMBL/GenBank/DDBJ databases">
        <title>Infants hospitalized years apart are colonized by the same room-sourced microbial strains.</title>
        <authorList>
            <person name="Brooks B."/>
            <person name="Olm M.R."/>
            <person name="Firek B.A."/>
            <person name="Baker R."/>
            <person name="Thomas B.C."/>
            <person name="Morowitz M.J."/>
            <person name="Banfield J.F."/>
        </authorList>
    </citation>
    <scope>NUCLEOTIDE SEQUENCE [LARGE SCALE GENOMIC DNA]</scope>
    <source>
        <strain evidence="1">S2_005_001_R2_27</strain>
    </source>
</reference>